<dbReference type="RefSeq" id="WP_141519120.1">
    <property type="nucleotide sequence ID" value="NZ_VICE01000114.1"/>
</dbReference>
<sequence length="152" mass="17138">MSGLATIVLRDIHQPAAPGWWPPAPGWWVLAGLLLACGSAAWAWHAWRKRRRRRIERLFDATLAQAPDAATRLAAISELLRRAARRHEREADHLQGEAWLRCLDKGVQPPRFSGPLGELLLDGSFRPDPDPAEVDAVARAARLRFVEWMEAR</sequence>
<evidence type="ECO:0000313" key="3">
    <source>
        <dbReference type="Proteomes" id="UP000318212"/>
    </source>
</evidence>
<accession>A0A507ZZ71</accession>
<comment type="caution">
    <text evidence="2">The sequence shown here is derived from an EMBL/GenBank/DDBJ whole genome shotgun (WGS) entry which is preliminary data.</text>
</comment>
<protein>
    <submittedName>
        <fullName evidence="2">DUF4381 domain-containing protein</fullName>
    </submittedName>
</protein>
<proteinExistence type="predicted"/>
<keyword evidence="1" id="KW-0472">Membrane</keyword>
<dbReference type="InterPro" id="IPR025489">
    <property type="entry name" value="DUF4381"/>
</dbReference>
<keyword evidence="3" id="KW-1185">Reference proteome</keyword>
<dbReference type="OrthoDB" id="283083at2"/>
<dbReference type="Pfam" id="PF14316">
    <property type="entry name" value="DUF4381"/>
    <property type="match status" value="1"/>
</dbReference>
<dbReference type="Proteomes" id="UP000318212">
    <property type="component" value="Unassembled WGS sequence"/>
</dbReference>
<evidence type="ECO:0000256" key="1">
    <source>
        <dbReference type="SAM" id="Phobius"/>
    </source>
</evidence>
<dbReference type="EMBL" id="VICE01000114">
    <property type="protein sequence ID" value="TQD41881.1"/>
    <property type="molecule type" value="Genomic_DNA"/>
</dbReference>
<feature type="transmembrane region" description="Helical" evidence="1">
    <location>
        <begin position="27"/>
        <end position="47"/>
    </location>
</feature>
<organism evidence="2 3">
    <name type="scientific">Marilutibacter aestuarii</name>
    <dbReference type="NCBI Taxonomy" id="1706195"/>
    <lineage>
        <taxon>Bacteria</taxon>
        <taxon>Pseudomonadati</taxon>
        <taxon>Pseudomonadota</taxon>
        <taxon>Gammaproteobacteria</taxon>
        <taxon>Lysobacterales</taxon>
        <taxon>Lysobacteraceae</taxon>
        <taxon>Marilutibacter</taxon>
    </lineage>
</organism>
<dbReference type="AlphaFoldDB" id="A0A507ZZ71"/>
<evidence type="ECO:0000313" key="2">
    <source>
        <dbReference type="EMBL" id="TQD41881.1"/>
    </source>
</evidence>
<keyword evidence="1" id="KW-0812">Transmembrane</keyword>
<reference evidence="2 3" key="1">
    <citation type="submission" date="2019-06" db="EMBL/GenBank/DDBJ databases">
        <title>Lysobacter alkalisoli sp. nov. isolated from saline soil.</title>
        <authorList>
            <person name="Sun J.-Q."/>
            <person name="Xu L."/>
        </authorList>
    </citation>
    <scope>NUCLEOTIDE SEQUENCE [LARGE SCALE GENOMIC DNA]</scope>
    <source>
        <strain evidence="2 3">JCM 31130</strain>
    </source>
</reference>
<gene>
    <name evidence="2" type="ORF">FKV25_12435</name>
</gene>
<keyword evidence="1" id="KW-1133">Transmembrane helix</keyword>
<name>A0A507ZZ71_9GAMM</name>